<dbReference type="AlphaFoldDB" id="A0A150PD24"/>
<dbReference type="InterPro" id="IPR002711">
    <property type="entry name" value="HNH"/>
</dbReference>
<reference evidence="2 3" key="1">
    <citation type="submission" date="2014-02" db="EMBL/GenBank/DDBJ databases">
        <title>The small core and large imbalanced accessory genome model reveals a collaborative survival strategy of Sorangium cellulosum strains in nature.</title>
        <authorList>
            <person name="Han K."/>
            <person name="Peng R."/>
            <person name="Blom J."/>
            <person name="Li Y.-Z."/>
        </authorList>
    </citation>
    <scope>NUCLEOTIDE SEQUENCE [LARGE SCALE GENOMIC DNA]</scope>
    <source>
        <strain evidence="2 3">So0157-18</strain>
    </source>
</reference>
<dbReference type="SMART" id="SM00507">
    <property type="entry name" value="HNHc"/>
    <property type="match status" value="1"/>
</dbReference>
<evidence type="ECO:0000313" key="3">
    <source>
        <dbReference type="Proteomes" id="UP000075604"/>
    </source>
</evidence>
<dbReference type="Proteomes" id="UP000075604">
    <property type="component" value="Unassembled WGS sequence"/>
</dbReference>
<dbReference type="InterPro" id="IPR003615">
    <property type="entry name" value="HNH_nuc"/>
</dbReference>
<dbReference type="GO" id="GO:0008270">
    <property type="term" value="F:zinc ion binding"/>
    <property type="evidence" value="ECO:0007669"/>
    <property type="project" value="InterPro"/>
</dbReference>
<protein>
    <recommendedName>
        <fullName evidence="1">HNH nuclease domain-containing protein</fullName>
    </recommendedName>
</protein>
<comment type="caution">
    <text evidence="2">The sequence shown here is derived from an EMBL/GenBank/DDBJ whole genome shotgun (WGS) entry which is preliminary data.</text>
</comment>
<sequence>MSRPEDFSESTKQSALNRQYFRCGSCGEHIASIDSTGKSAHFYGEAAQAHHIRPIRFGGTSSVDNCVILCQSCHYSAHEGGRYRSGTVIGDTGDYPYYNG</sequence>
<accession>A0A150PD24</accession>
<organism evidence="2 3">
    <name type="scientific">Sorangium cellulosum</name>
    <name type="common">Polyangium cellulosum</name>
    <dbReference type="NCBI Taxonomy" id="56"/>
    <lineage>
        <taxon>Bacteria</taxon>
        <taxon>Pseudomonadati</taxon>
        <taxon>Myxococcota</taxon>
        <taxon>Polyangia</taxon>
        <taxon>Polyangiales</taxon>
        <taxon>Polyangiaceae</taxon>
        <taxon>Sorangium</taxon>
    </lineage>
</organism>
<gene>
    <name evidence="2" type="ORF">BE04_25575</name>
</gene>
<dbReference type="CDD" id="cd00085">
    <property type="entry name" value="HNHc"/>
    <property type="match status" value="1"/>
</dbReference>
<feature type="domain" description="HNH nuclease" evidence="1">
    <location>
        <begin position="12"/>
        <end position="75"/>
    </location>
</feature>
<evidence type="ECO:0000313" key="2">
    <source>
        <dbReference type="EMBL" id="KYF53546.1"/>
    </source>
</evidence>
<evidence type="ECO:0000259" key="1">
    <source>
        <dbReference type="SMART" id="SM00507"/>
    </source>
</evidence>
<name>A0A150PD24_SORCE</name>
<dbReference type="Gene3D" id="1.10.30.50">
    <property type="match status" value="1"/>
</dbReference>
<dbReference type="GO" id="GO:0004519">
    <property type="term" value="F:endonuclease activity"/>
    <property type="evidence" value="ECO:0007669"/>
    <property type="project" value="InterPro"/>
</dbReference>
<proteinExistence type="predicted"/>
<dbReference type="EMBL" id="JELX01003011">
    <property type="protein sequence ID" value="KYF53546.1"/>
    <property type="molecule type" value="Genomic_DNA"/>
</dbReference>
<dbReference type="Pfam" id="PF01844">
    <property type="entry name" value="HNH"/>
    <property type="match status" value="1"/>
</dbReference>
<dbReference type="GO" id="GO:0003676">
    <property type="term" value="F:nucleic acid binding"/>
    <property type="evidence" value="ECO:0007669"/>
    <property type="project" value="InterPro"/>
</dbReference>